<dbReference type="CDD" id="cd16377">
    <property type="entry name" value="23S_rRNA_IVP_like"/>
    <property type="match status" value="1"/>
</dbReference>
<dbReference type="OrthoDB" id="5515766at2"/>
<dbReference type="Gene3D" id="1.20.1440.60">
    <property type="entry name" value="23S rRNA-intervening sequence"/>
    <property type="match status" value="1"/>
</dbReference>
<reference evidence="1" key="1">
    <citation type="submission" date="2006-03" db="EMBL/GenBank/DDBJ databases">
        <authorList>
            <person name="Bowman J."/>
            <person name="Ferriera S."/>
            <person name="Johnson J."/>
            <person name="Kravitz S."/>
            <person name="Halpern A."/>
            <person name="Remington K."/>
            <person name="Beeson K."/>
            <person name="Tran B."/>
            <person name="Rogers Y.-H."/>
            <person name="Friedman R."/>
            <person name="Venter J.C."/>
        </authorList>
    </citation>
    <scope>NUCLEOTIDE SEQUENCE [LARGE SCALE GENOMIC DNA]</scope>
    <source>
        <strain evidence="1">ATCC 700755</strain>
    </source>
</reference>
<dbReference type="Proteomes" id="UP000008514">
    <property type="component" value="Chromosome"/>
</dbReference>
<accession>K4IDM0</accession>
<dbReference type="NCBIfam" id="TIGR02436">
    <property type="entry name" value="four helix bundle protein"/>
    <property type="match status" value="1"/>
</dbReference>
<protein>
    <submittedName>
        <fullName evidence="1">Ribosomal S23 superfamily protein</fullName>
    </submittedName>
</protein>
<evidence type="ECO:0000313" key="2">
    <source>
        <dbReference type="Proteomes" id="UP000008514"/>
    </source>
</evidence>
<proteinExistence type="predicted"/>
<evidence type="ECO:0000313" key="1">
    <source>
        <dbReference type="EMBL" id="AFU68474.1"/>
    </source>
</evidence>
<dbReference type="HOGENOM" id="CLU_129874_0_4_10"/>
<dbReference type="AlphaFoldDB" id="K4IDM0"/>
<dbReference type="EMBL" id="CP003879">
    <property type="protein sequence ID" value="AFU68474.1"/>
    <property type="molecule type" value="Genomic_DNA"/>
</dbReference>
<dbReference type="PANTHER" id="PTHR38471">
    <property type="entry name" value="FOUR HELIX BUNDLE PROTEIN"/>
    <property type="match status" value="1"/>
</dbReference>
<organism evidence="1 2">
    <name type="scientific">Psychroflexus torquis (strain ATCC 700755 / CIP 106069 / ACAM 623)</name>
    <dbReference type="NCBI Taxonomy" id="313595"/>
    <lineage>
        <taxon>Bacteria</taxon>
        <taxon>Pseudomonadati</taxon>
        <taxon>Bacteroidota</taxon>
        <taxon>Flavobacteriia</taxon>
        <taxon>Flavobacteriales</taxon>
        <taxon>Flavobacteriaceae</taxon>
        <taxon>Psychroflexus</taxon>
    </lineage>
</organism>
<dbReference type="Pfam" id="PF05635">
    <property type="entry name" value="23S_rRNA_IVP"/>
    <property type="match status" value="1"/>
</dbReference>
<sequence length="119" mass="13986">MKTYSFEKLKVWQKSKQWIIHLYKLTEAFPREEKYGLVSQLRRASVSVSSNIAEGSSRKTPKDQRRFYIISYSSMIEVLNQLLIAEELGYIKNKDLQKSRVRIDEILAMLDALTKSLRI</sequence>
<dbReference type="InterPro" id="IPR012657">
    <property type="entry name" value="23S_rRNA-intervening_sequence"/>
</dbReference>
<keyword evidence="2" id="KW-1185">Reference proteome</keyword>
<reference evidence="1" key="2">
    <citation type="submission" date="2012-09" db="EMBL/GenBank/DDBJ databases">
        <title>The complete sequence of Psychroflexus torquis an extreme psychrophile from sea-ice that is stimulated by light.</title>
        <authorList>
            <person name="Feng S."/>
            <person name="Powell S.M."/>
            <person name="Bowman J.P."/>
        </authorList>
    </citation>
    <scope>NUCLEOTIDE SEQUENCE [LARGE SCALE GENOMIC DNA]</scope>
    <source>
        <strain evidence="1">ATCC 700755</strain>
    </source>
</reference>
<dbReference type="SUPFAM" id="SSF158446">
    <property type="entry name" value="IVS-encoded protein-like"/>
    <property type="match status" value="1"/>
</dbReference>
<dbReference type="eggNOG" id="ENOG5032SXU">
    <property type="taxonomic scope" value="Bacteria"/>
</dbReference>
<dbReference type="KEGG" id="ptq:P700755_001596"/>
<dbReference type="InterPro" id="IPR036583">
    <property type="entry name" value="23S_rRNA_IVS_sf"/>
</dbReference>
<dbReference type="PANTHER" id="PTHR38471:SF2">
    <property type="entry name" value="FOUR HELIX BUNDLE PROTEIN"/>
    <property type="match status" value="1"/>
</dbReference>
<gene>
    <name evidence="1" type="ordered locus">P700755_001596</name>
</gene>
<dbReference type="RefSeq" id="WP_015024072.1">
    <property type="nucleotide sequence ID" value="NC_018721.1"/>
</dbReference>
<name>K4IDM0_PSYTT</name>